<keyword evidence="14" id="KW-0732">Signal</keyword>
<dbReference type="AlphaFoldDB" id="A0A4P9X4N1"/>
<dbReference type="PANTHER" id="PTHR45919">
    <property type="entry name" value="GDP-MAN:MAN(3)GLCNAC(2)-PP-DOL ALPHA-1,2-MANNOSYLTRANSFERASE"/>
    <property type="match status" value="1"/>
</dbReference>
<dbReference type="EMBL" id="ML014241">
    <property type="protein sequence ID" value="RKP00015.1"/>
    <property type="molecule type" value="Genomic_DNA"/>
</dbReference>
<comment type="catalytic activity">
    <reaction evidence="13">
        <text>an alpha-D-Man-(1-&gt;3)-[alpha-D-Man-(1-&gt;6)]-beta-D-Man-(1-&gt;4)-beta-D-GlcNAc-(1-&gt;4)-alpha-D-GlcNAc-diphospho-di-trans,poly-cis-dolichol + 2 GDP-alpha-D-mannose = an alpha-D-Man-(1-&gt;2)-alpha-D-Man-(1-&gt;2)-alpha-D-Man-(1-&gt;3)-[alpha-D-Man-(1-&gt;6)]-beta-D-Man-(1-&gt;4)-beta-D-GlcNAc-(1-&gt;4)-alpha-D-GlcNAc-diphospho-di-trans,poly-cis-dolichol + 2 GDP + 2 H(+)</text>
        <dbReference type="Rhea" id="RHEA:29523"/>
        <dbReference type="Rhea" id="RHEA-COMP:19515"/>
        <dbReference type="Rhea" id="RHEA-COMP:19516"/>
        <dbReference type="ChEBI" id="CHEBI:15378"/>
        <dbReference type="ChEBI" id="CHEBI:57527"/>
        <dbReference type="ChEBI" id="CHEBI:58189"/>
        <dbReference type="ChEBI" id="CHEBI:132511"/>
        <dbReference type="ChEBI" id="CHEBI:132515"/>
        <dbReference type="EC" id="2.4.1.131"/>
    </reaction>
    <physiologicalReaction direction="left-to-right" evidence="13">
        <dbReference type="Rhea" id="RHEA:29524"/>
    </physiologicalReaction>
</comment>
<sequence length="499" mass="53906">MLFMLIASVLAAVAVAAVAVAAAHGPGWLRRQQTRRRSAWGLAPTAHVVGFFHPHCYGGGGGERVLWTAIHAIQTARPEQTIALYCQADPRTADLTRLLDLVKTQFRIAVRPERLVLVRLQSCRFAEAKTWPRLTLILQSLGAIIPAIEALWKLPCHVFVETVGYAFVYPVARLWACTVVTYTHYPTISTNMLDKVASRRPDFNNSSLIARYPLLSHIKYAYYRLFAALYGAAGRAAHVVMLNSRWTAAHVCALWHLPPAAAPSPSAAAASRRQAFLVYPPCDTEALQQSSLDERTRTIVYVAQFRPEKAHPLVLEAFAAALADPGLSAADADAAATWRLELIGGARHPADQARAAALAARARHHGLADRVVLRPNAPYPVLAQALATAAIGVHAMADEHFGICIVEYMAAGCLVLAHGSGGPATDILDPGVSGVLATTLAEYTAGLVHLMTMPPARQLAMRTAARTKAATFSNARFHDGWMAVLSPLLPPEPRGRKNP</sequence>
<gene>
    <name evidence="17" type="ORF">CXG81DRAFT_30066</name>
</gene>
<accession>A0A4P9X4N1</accession>
<feature type="chain" id="PRO_5020684237" description="GDP-Man:Man(3)GlcNAc(2)-PP-Dol alpha-1,2-mannosyltransferase" evidence="14">
    <location>
        <begin position="17"/>
        <end position="499"/>
    </location>
</feature>
<dbReference type="Pfam" id="PF00534">
    <property type="entry name" value="Glycos_transf_1"/>
    <property type="match status" value="1"/>
</dbReference>
<keyword evidence="8" id="KW-0256">Endoplasmic reticulum</keyword>
<dbReference type="OrthoDB" id="2276068at2759"/>
<keyword evidence="9" id="KW-1133">Transmembrane helix</keyword>
<dbReference type="GO" id="GO:0004377">
    <property type="term" value="F:GDP-Man:Man(3)GlcNAc(2)-PP-Dol alpha-1,2-mannosyltransferase activity"/>
    <property type="evidence" value="ECO:0007669"/>
    <property type="project" value="UniProtKB-EC"/>
</dbReference>
<evidence type="ECO:0000256" key="2">
    <source>
        <dbReference type="ARBA" id="ARBA00004922"/>
    </source>
</evidence>
<evidence type="ECO:0000313" key="18">
    <source>
        <dbReference type="Proteomes" id="UP000274922"/>
    </source>
</evidence>
<evidence type="ECO:0000256" key="8">
    <source>
        <dbReference type="ARBA" id="ARBA00022824"/>
    </source>
</evidence>
<evidence type="ECO:0000256" key="10">
    <source>
        <dbReference type="ARBA" id="ARBA00023136"/>
    </source>
</evidence>
<keyword evidence="18" id="KW-1185">Reference proteome</keyword>
<name>A0A4P9X4N1_9FUNG</name>
<feature type="domain" description="ALG11 mannosyltransferase N-terminal" evidence="16">
    <location>
        <begin position="47"/>
        <end position="255"/>
    </location>
</feature>
<evidence type="ECO:0000256" key="6">
    <source>
        <dbReference type="ARBA" id="ARBA00022679"/>
    </source>
</evidence>
<feature type="signal peptide" evidence="14">
    <location>
        <begin position="1"/>
        <end position="16"/>
    </location>
</feature>
<dbReference type="EC" id="2.4.1.131" evidence="3"/>
<proteinExistence type="predicted"/>
<evidence type="ECO:0000256" key="13">
    <source>
        <dbReference type="ARBA" id="ARBA00045065"/>
    </source>
</evidence>
<evidence type="ECO:0000256" key="7">
    <source>
        <dbReference type="ARBA" id="ARBA00022692"/>
    </source>
</evidence>
<keyword evidence="6" id="KW-0808">Transferase</keyword>
<dbReference type="InterPro" id="IPR038013">
    <property type="entry name" value="ALG11"/>
</dbReference>
<dbReference type="InterPro" id="IPR031814">
    <property type="entry name" value="ALG11_N"/>
</dbReference>
<dbReference type="GO" id="GO:0006487">
    <property type="term" value="P:protein N-linked glycosylation"/>
    <property type="evidence" value="ECO:0007669"/>
    <property type="project" value="TreeGrafter"/>
</dbReference>
<dbReference type="InterPro" id="IPR001296">
    <property type="entry name" value="Glyco_trans_1"/>
</dbReference>
<evidence type="ECO:0000259" key="16">
    <source>
        <dbReference type="Pfam" id="PF15924"/>
    </source>
</evidence>
<keyword evidence="5" id="KW-0328">Glycosyltransferase</keyword>
<evidence type="ECO:0000256" key="3">
    <source>
        <dbReference type="ARBA" id="ARBA00012645"/>
    </source>
</evidence>
<evidence type="ECO:0000256" key="11">
    <source>
        <dbReference type="ARBA" id="ARBA00032060"/>
    </source>
</evidence>
<dbReference type="STRING" id="1555241.A0A4P9X4N1"/>
<dbReference type="Proteomes" id="UP000274922">
    <property type="component" value="Unassembled WGS sequence"/>
</dbReference>
<evidence type="ECO:0000256" key="14">
    <source>
        <dbReference type="SAM" id="SignalP"/>
    </source>
</evidence>
<evidence type="ECO:0000256" key="5">
    <source>
        <dbReference type="ARBA" id="ARBA00022676"/>
    </source>
</evidence>
<evidence type="ECO:0000259" key="15">
    <source>
        <dbReference type="Pfam" id="PF00534"/>
    </source>
</evidence>
<evidence type="ECO:0000256" key="12">
    <source>
        <dbReference type="ARBA" id="ARBA00032515"/>
    </source>
</evidence>
<dbReference type="GO" id="GO:0005789">
    <property type="term" value="C:endoplasmic reticulum membrane"/>
    <property type="evidence" value="ECO:0007669"/>
    <property type="project" value="UniProtKB-SubCell"/>
</dbReference>
<keyword evidence="10" id="KW-0472">Membrane</keyword>
<reference evidence="18" key="1">
    <citation type="journal article" date="2018" name="Nat. Microbiol.">
        <title>Leveraging single-cell genomics to expand the fungal tree of life.</title>
        <authorList>
            <person name="Ahrendt S.R."/>
            <person name="Quandt C.A."/>
            <person name="Ciobanu D."/>
            <person name="Clum A."/>
            <person name="Salamov A."/>
            <person name="Andreopoulos B."/>
            <person name="Cheng J.F."/>
            <person name="Woyke T."/>
            <person name="Pelin A."/>
            <person name="Henrissat B."/>
            <person name="Reynolds N.K."/>
            <person name="Benny G.L."/>
            <person name="Smith M.E."/>
            <person name="James T.Y."/>
            <person name="Grigoriev I.V."/>
        </authorList>
    </citation>
    <scope>NUCLEOTIDE SEQUENCE [LARGE SCALE GENOMIC DNA]</scope>
    <source>
        <strain evidence="18">ATCC 52028</strain>
    </source>
</reference>
<dbReference type="SUPFAM" id="SSF53756">
    <property type="entry name" value="UDP-Glycosyltransferase/glycogen phosphorylase"/>
    <property type="match status" value="1"/>
</dbReference>
<dbReference type="Pfam" id="PF15924">
    <property type="entry name" value="ALG11_N"/>
    <property type="match status" value="1"/>
</dbReference>
<dbReference type="PANTHER" id="PTHR45919:SF1">
    <property type="entry name" value="GDP-MAN:MAN(3)GLCNAC(2)-PP-DOL ALPHA-1,2-MANNOSYLTRANSFERASE"/>
    <property type="match status" value="1"/>
</dbReference>
<dbReference type="Gene3D" id="3.40.50.2000">
    <property type="entry name" value="Glycogen Phosphorylase B"/>
    <property type="match status" value="1"/>
</dbReference>
<comment type="pathway">
    <text evidence="2">Protein modification; protein glycosylation.</text>
</comment>
<evidence type="ECO:0000256" key="1">
    <source>
        <dbReference type="ARBA" id="ARBA00004389"/>
    </source>
</evidence>
<keyword evidence="7" id="KW-0812">Transmembrane</keyword>
<protein>
    <recommendedName>
        <fullName evidence="4">GDP-Man:Man(3)GlcNAc(2)-PP-Dol alpha-1,2-mannosyltransferase</fullName>
        <ecNumber evidence="3">2.4.1.131</ecNumber>
    </recommendedName>
    <alternativeName>
        <fullName evidence="11">Asparagine-linked glycosylation protein 11</fullName>
    </alternativeName>
    <alternativeName>
        <fullName evidence="12">Glycolipid 2-alpha-mannosyltransferase</fullName>
    </alternativeName>
</protein>
<organism evidence="17 18">
    <name type="scientific">Caulochytrium protostelioides</name>
    <dbReference type="NCBI Taxonomy" id="1555241"/>
    <lineage>
        <taxon>Eukaryota</taxon>
        <taxon>Fungi</taxon>
        <taxon>Fungi incertae sedis</taxon>
        <taxon>Chytridiomycota</taxon>
        <taxon>Chytridiomycota incertae sedis</taxon>
        <taxon>Chytridiomycetes</taxon>
        <taxon>Caulochytriales</taxon>
        <taxon>Caulochytriaceae</taxon>
        <taxon>Caulochytrium</taxon>
    </lineage>
</organism>
<evidence type="ECO:0000313" key="17">
    <source>
        <dbReference type="EMBL" id="RKP00015.1"/>
    </source>
</evidence>
<evidence type="ECO:0000256" key="4">
    <source>
        <dbReference type="ARBA" id="ARBA00022018"/>
    </source>
</evidence>
<evidence type="ECO:0000256" key="9">
    <source>
        <dbReference type="ARBA" id="ARBA00022989"/>
    </source>
</evidence>
<feature type="domain" description="Glycosyl transferase family 1" evidence="15">
    <location>
        <begin position="286"/>
        <end position="440"/>
    </location>
</feature>
<comment type="subcellular location">
    <subcellularLocation>
        <location evidence="1">Endoplasmic reticulum membrane</location>
        <topology evidence="1">Single-pass membrane protein</topology>
    </subcellularLocation>
</comment>